<keyword evidence="2" id="KW-1185">Reference proteome</keyword>
<organism evidence="1 2">
    <name type="scientific">Paraburkholderia lycopersici</name>
    <dbReference type="NCBI Taxonomy" id="416944"/>
    <lineage>
        <taxon>Bacteria</taxon>
        <taxon>Pseudomonadati</taxon>
        <taxon>Pseudomonadota</taxon>
        <taxon>Betaproteobacteria</taxon>
        <taxon>Burkholderiales</taxon>
        <taxon>Burkholderiaceae</taxon>
        <taxon>Paraburkholderia</taxon>
    </lineage>
</organism>
<sequence>MTSQSDFEFIEDNLIFVLDEMSAQPEVGQHYPANVMSYEDEIAQIREFIELAGEYGLAFEYINSALEQFPYRISGKAAVKLLEVGLLMGFKSENDKDKRFDRRH</sequence>
<name>A0A1G6MWD9_9BURK</name>
<proteinExistence type="predicted"/>
<dbReference type="EMBL" id="FMYQ01000008">
    <property type="protein sequence ID" value="SDC59853.1"/>
    <property type="molecule type" value="Genomic_DNA"/>
</dbReference>
<gene>
    <name evidence="1" type="ORF">SAMN05421548_108117</name>
</gene>
<evidence type="ECO:0000313" key="2">
    <source>
        <dbReference type="Proteomes" id="UP000198908"/>
    </source>
</evidence>
<dbReference type="AlphaFoldDB" id="A0A1G6MWD9"/>
<dbReference type="Proteomes" id="UP000198908">
    <property type="component" value="Unassembled WGS sequence"/>
</dbReference>
<dbReference type="OrthoDB" id="7067536at2"/>
<evidence type="ECO:0000313" key="1">
    <source>
        <dbReference type="EMBL" id="SDC59853.1"/>
    </source>
</evidence>
<dbReference type="RefSeq" id="WP_091996832.1">
    <property type="nucleotide sequence ID" value="NZ_FMYQ01000008.1"/>
</dbReference>
<reference evidence="2" key="1">
    <citation type="submission" date="2016-09" db="EMBL/GenBank/DDBJ databases">
        <authorList>
            <person name="Varghese N."/>
            <person name="Submissions S."/>
        </authorList>
    </citation>
    <scope>NUCLEOTIDE SEQUENCE [LARGE SCALE GENOMIC DNA]</scope>
    <source>
        <strain evidence="2">TNe-862</strain>
    </source>
</reference>
<accession>A0A1G6MWD9</accession>
<protein>
    <submittedName>
        <fullName evidence="1">Uncharacterized protein</fullName>
    </submittedName>
</protein>